<protein>
    <submittedName>
        <fullName evidence="1">Uncharacterized protein</fullName>
    </submittedName>
</protein>
<dbReference type="EMBL" id="JBHSDR010000003">
    <property type="protein sequence ID" value="MFC4294017.1"/>
    <property type="molecule type" value="Genomic_DNA"/>
</dbReference>
<gene>
    <name evidence="1" type="ORF">ACFO0A_02965</name>
</gene>
<organism evidence="1 2">
    <name type="scientific">Novosphingobium tardum</name>
    <dbReference type="NCBI Taxonomy" id="1538021"/>
    <lineage>
        <taxon>Bacteria</taxon>
        <taxon>Pseudomonadati</taxon>
        <taxon>Pseudomonadota</taxon>
        <taxon>Alphaproteobacteria</taxon>
        <taxon>Sphingomonadales</taxon>
        <taxon>Sphingomonadaceae</taxon>
        <taxon>Novosphingobium</taxon>
    </lineage>
</organism>
<proteinExistence type="predicted"/>
<dbReference type="RefSeq" id="WP_379537490.1">
    <property type="nucleotide sequence ID" value="NZ_JBHSDR010000003.1"/>
</dbReference>
<evidence type="ECO:0000313" key="2">
    <source>
        <dbReference type="Proteomes" id="UP001595828"/>
    </source>
</evidence>
<name>A0ABV8RKS2_9SPHN</name>
<dbReference type="Proteomes" id="UP001595828">
    <property type="component" value="Unassembled WGS sequence"/>
</dbReference>
<accession>A0ABV8RKS2</accession>
<comment type="caution">
    <text evidence="1">The sequence shown here is derived from an EMBL/GenBank/DDBJ whole genome shotgun (WGS) entry which is preliminary data.</text>
</comment>
<reference evidence="2" key="1">
    <citation type="journal article" date="2019" name="Int. J. Syst. Evol. Microbiol.">
        <title>The Global Catalogue of Microorganisms (GCM) 10K type strain sequencing project: providing services to taxonomists for standard genome sequencing and annotation.</title>
        <authorList>
            <consortium name="The Broad Institute Genomics Platform"/>
            <consortium name="The Broad Institute Genome Sequencing Center for Infectious Disease"/>
            <person name="Wu L."/>
            <person name="Ma J."/>
        </authorList>
    </citation>
    <scope>NUCLEOTIDE SEQUENCE [LARGE SCALE GENOMIC DNA]</scope>
    <source>
        <strain evidence="2">CGMCC 1.12989</strain>
    </source>
</reference>
<sequence>MATANSRAATAGAQPPVRRRGRRIRWIVLTLVILVVTLFAAFRAPLAGYAGVGTAYAARVGCSCRFVGGRSLEDCAKDFEPGMEMVSLSEDGAARSVTASFPLIRSDTATFHEGWGCVLEPWH</sequence>
<keyword evidence="2" id="KW-1185">Reference proteome</keyword>
<evidence type="ECO:0000313" key="1">
    <source>
        <dbReference type="EMBL" id="MFC4294017.1"/>
    </source>
</evidence>